<keyword evidence="2" id="KW-1185">Reference proteome</keyword>
<name>R9PHJ6_PSEHS</name>
<gene>
    <name evidence="1" type="ORF">PHSY_005176</name>
</gene>
<dbReference type="AlphaFoldDB" id="R9PHJ6"/>
<reference evidence="2" key="1">
    <citation type="journal article" date="2013" name="Genome Announc.">
        <title>Draft genome sequence of the basidiomycetous yeast-like fungus Pseudozyma hubeiensis SY62, which produces an abundant amount of the biosurfactant mannosylerythritol lipids.</title>
        <authorList>
            <person name="Konishi M."/>
            <person name="Hatada Y."/>
            <person name="Horiuchi J."/>
        </authorList>
    </citation>
    <scope>NUCLEOTIDE SEQUENCE [LARGE SCALE GENOMIC DNA]</scope>
    <source>
        <strain evidence="2">SY62</strain>
    </source>
</reference>
<sequence>MLVGTERLSAFTARNDNGVRIQINSRSLGTPPNWIGPGCRIQLAQRRRFIRNFGVILLRRSNTRRCHCTQSAVLSRCRGISSTHRLECHRTWA</sequence>
<dbReference type="EMBL" id="DF238810">
    <property type="protein sequence ID" value="GAC97590.1"/>
    <property type="molecule type" value="Genomic_DNA"/>
</dbReference>
<dbReference type="Proteomes" id="UP000014071">
    <property type="component" value="Unassembled WGS sequence"/>
</dbReference>
<proteinExistence type="predicted"/>
<dbReference type="HOGENOM" id="CLU_2400644_0_0_1"/>
<evidence type="ECO:0000313" key="2">
    <source>
        <dbReference type="Proteomes" id="UP000014071"/>
    </source>
</evidence>
<dbReference type="GeneID" id="24110456"/>
<accession>R9PHJ6</accession>
<evidence type="ECO:0000313" key="1">
    <source>
        <dbReference type="EMBL" id="GAC97590.1"/>
    </source>
</evidence>
<protein>
    <submittedName>
        <fullName evidence="1">Uncharacterized protein</fullName>
    </submittedName>
</protein>
<dbReference type="RefSeq" id="XP_012191177.1">
    <property type="nucleotide sequence ID" value="XM_012335787.1"/>
</dbReference>
<organism evidence="1 2">
    <name type="scientific">Pseudozyma hubeiensis (strain SY62)</name>
    <name type="common">Yeast</name>
    <dbReference type="NCBI Taxonomy" id="1305764"/>
    <lineage>
        <taxon>Eukaryota</taxon>
        <taxon>Fungi</taxon>
        <taxon>Dikarya</taxon>
        <taxon>Basidiomycota</taxon>
        <taxon>Ustilaginomycotina</taxon>
        <taxon>Ustilaginomycetes</taxon>
        <taxon>Ustilaginales</taxon>
        <taxon>Ustilaginaceae</taxon>
        <taxon>Pseudozyma</taxon>
    </lineage>
</organism>